<dbReference type="InterPro" id="IPR005119">
    <property type="entry name" value="LysR_subst-bd"/>
</dbReference>
<sequence>MIEIRHLRTLQSLAQSGSVSRAAEQLYISQSALSHQLKELEQRLGCTLFIRKTTPLKFTESGRILLELAGDILPKIYQAEQRLGNRTDIPPNELALALECHSCYLWLLPVLKAFSKQWPEIHVELINEHPFDALSALQSGELQWVLSANPQTTEQINYAPLFHYETVVVCSSHHPLAKEPYLQPSHLSQAHLITYPIAEQRLDVFSEFLQPAGVKPATVHYTRHPLMMLQQVSQSDALAALPRWVVQELGQALDLKMLALGNQGLWRTMYLAYRQKSQPWTENFIDQTRHLTRSFPGIRSNFS</sequence>
<dbReference type="AlphaFoldDB" id="A0A4V2PRG0"/>
<evidence type="ECO:0000256" key="2">
    <source>
        <dbReference type="ARBA" id="ARBA00023015"/>
    </source>
</evidence>
<dbReference type="EMBL" id="SMGD01000011">
    <property type="protein sequence ID" value="TCK58701.1"/>
    <property type="molecule type" value="Genomic_DNA"/>
</dbReference>
<dbReference type="PROSITE" id="PS50931">
    <property type="entry name" value="HTH_LYSR"/>
    <property type="match status" value="1"/>
</dbReference>
<dbReference type="InterPro" id="IPR036388">
    <property type="entry name" value="WH-like_DNA-bd_sf"/>
</dbReference>
<evidence type="ECO:0000313" key="6">
    <source>
        <dbReference type="EMBL" id="TCK58701.1"/>
    </source>
</evidence>
<keyword evidence="7" id="KW-1185">Reference proteome</keyword>
<dbReference type="InterPro" id="IPR036390">
    <property type="entry name" value="WH_DNA-bd_sf"/>
</dbReference>
<dbReference type="InterPro" id="IPR000847">
    <property type="entry name" value="LysR_HTH_N"/>
</dbReference>
<dbReference type="PANTHER" id="PTHR30126:SF25">
    <property type="entry name" value="HTH-TYPE TRANSCRIPTIONAL REGULATOR METR"/>
    <property type="match status" value="1"/>
</dbReference>
<organism evidence="6 7">
    <name type="scientific">Celerinatantimonas diazotrophica</name>
    <dbReference type="NCBI Taxonomy" id="412034"/>
    <lineage>
        <taxon>Bacteria</taxon>
        <taxon>Pseudomonadati</taxon>
        <taxon>Pseudomonadota</taxon>
        <taxon>Gammaproteobacteria</taxon>
        <taxon>Celerinatantimonadaceae</taxon>
        <taxon>Celerinatantimonas</taxon>
    </lineage>
</organism>
<protein>
    <submittedName>
        <fullName evidence="6">LysR family transcriptional regulator</fullName>
    </submittedName>
</protein>
<dbReference type="PRINTS" id="PR00039">
    <property type="entry name" value="HTHLYSR"/>
</dbReference>
<dbReference type="GO" id="GO:0003700">
    <property type="term" value="F:DNA-binding transcription factor activity"/>
    <property type="evidence" value="ECO:0007669"/>
    <property type="project" value="InterPro"/>
</dbReference>
<keyword evidence="4" id="KW-0804">Transcription</keyword>
<comment type="similarity">
    <text evidence="1">Belongs to the LysR transcriptional regulatory family.</text>
</comment>
<evidence type="ECO:0000256" key="3">
    <source>
        <dbReference type="ARBA" id="ARBA00023125"/>
    </source>
</evidence>
<dbReference type="RefSeq" id="WP_131911665.1">
    <property type="nucleotide sequence ID" value="NZ_SMGD01000011.1"/>
</dbReference>
<name>A0A4V2PRG0_9GAMM</name>
<dbReference type="Pfam" id="PF00126">
    <property type="entry name" value="HTH_1"/>
    <property type="match status" value="1"/>
</dbReference>
<reference evidence="6 7" key="1">
    <citation type="submission" date="2019-03" db="EMBL/GenBank/DDBJ databases">
        <title>Genomic Encyclopedia of Type Strains, Phase IV (KMG-IV): sequencing the most valuable type-strain genomes for metagenomic binning, comparative biology and taxonomic classification.</title>
        <authorList>
            <person name="Goeker M."/>
        </authorList>
    </citation>
    <scope>NUCLEOTIDE SEQUENCE [LARGE SCALE GENOMIC DNA]</scope>
    <source>
        <strain evidence="6 7">DSM 18577</strain>
    </source>
</reference>
<dbReference type="Proteomes" id="UP000295565">
    <property type="component" value="Unassembled WGS sequence"/>
</dbReference>
<dbReference type="SUPFAM" id="SSF46785">
    <property type="entry name" value="Winged helix' DNA-binding domain"/>
    <property type="match status" value="1"/>
</dbReference>
<gene>
    <name evidence="6" type="ORF">EV690_0838</name>
</gene>
<dbReference type="GO" id="GO:0000976">
    <property type="term" value="F:transcription cis-regulatory region binding"/>
    <property type="evidence" value="ECO:0007669"/>
    <property type="project" value="TreeGrafter"/>
</dbReference>
<dbReference type="Gene3D" id="3.40.190.290">
    <property type="match status" value="1"/>
</dbReference>
<dbReference type="FunFam" id="1.10.10.10:FF:000001">
    <property type="entry name" value="LysR family transcriptional regulator"/>
    <property type="match status" value="1"/>
</dbReference>
<accession>A0A4V2PRG0</accession>
<dbReference type="PANTHER" id="PTHR30126">
    <property type="entry name" value="HTH-TYPE TRANSCRIPTIONAL REGULATOR"/>
    <property type="match status" value="1"/>
</dbReference>
<dbReference type="Pfam" id="PF03466">
    <property type="entry name" value="LysR_substrate"/>
    <property type="match status" value="1"/>
</dbReference>
<keyword evidence="2" id="KW-0805">Transcription regulation</keyword>
<proteinExistence type="inferred from homology"/>
<feature type="domain" description="HTH lysR-type" evidence="5">
    <location>
        <begin position="2"/>
        <end position="59"/>
    </location>
</feature>
<comment type="caution">
    <text evidence="6">The sequence shown here is derived from an EMBL/GenBank/DDBJ whole genome shotgun (WGS) entry which is preliminary data.</text>
</comment>
<dbReference type="OrthoDB" id="155872at2"/>
<evidence type="ECO:0000256" key="4">
    <source>
        <dbReference type="ARBA" id="ARBA00023163"/>
    </source>
</evidence>
<keyword evidence="3" id="KW-0238">DNA-binding</keyword>
<dbReference type="SUPFAM" id="SSF53850">
    <property type="entry name" value="Periplasmic binding protein-like II"/>
    <property type="match status" value="1"/>
</dbReference>
<evidence type="ECO:0000313" key="7">
    <source>
        <dbReference type="Proteomes" id="UP000295565"/>
    </source>
</evidence>
<evidence type="ECO:0000256" key="1">
    <source>
        <dbReference type="ARBA" id="ARBA00009437"/>
    </source>
</evidence>
<dbReference type="Gene3D" id="1.10.10.10">
    <property type="entry name" value="Winged helix-like DNA-binding domain superfamily/Winged helix DNA-binding domain"/>
    <property type="match status" value="1"/>
</dbReference>
<evidence type="ECO:0000259" key="5">
    <source>
        <dbReference type="PROSITE" id="PS50931"/>
    </source>
</evidence>